<dbReference type="PROSITE" id="PS51233">
    <property type="entry name" value="VWFD"/>
    <property type="match status" value="1"/>
</dbReference>
<protein>
    <recommendedName>
        <fullName evidence="2">VWFD domain-containing protein</fullName>
    </recommendedName>
</protein>
<evidence type="ECO:0000313" key="5">
    <source>
        <dbReference type="Proteomes" id="UP001189429"/>
    </source>
</evidence>
<dbReference type="InterPro" id="IPR001846">
    <property type="entry name" value="VWF_type-D"/>
</dbReference>
<evidence type="ECO:0000259" key="2">
    <source>
        <dbReference type="PROSITE" id="PS51233"/>
    </source>
</evidence>
<proteinExistence type="predicted"/>
<organism evidence="3 5">
    <name type="scientific">Prorocentrum cordatum</name>
    <dbReference type="NCBI Taxonomy" id="2364126"/>
    <lineage>
        <taxon>Eukaryota</taxon>
        <taxon>Sar</taxon>
        <taxon>Alveolata</taxon>
        <taxon>Dinophyceae</taxon>
        <taxon>Prorocentrales</taxon>
        <taxon>Prorocentraceae</taxon>
        <taxon>Prorocentrum</taxon>
    </lineage>
</organism>
<gene>
    <name evidence="3" type="ORF">PCOR1329_LOCUS55264</name>
    <name evidence="4" type="ORF">PCOR1329_LOCUS58416</name>
</gene>
<dbReference type="EMBL" id="CAUYUJ010017243">
    <property type="protein sequence ID" value="CAK0873121.1"/>
    <property type="molecule type" value="Genomic_DNA"/>
</dbReference>
<dbReference type="Proteomes" id="UP001189429">
    <property type="component" value="Unassembled WGS sequence"/>
</dbReference>
<evidence type="ECO:0000313" key="3">
    <source>
        <dbReference type="EMBL" id="CAK0868682.1"/>
    </source>
</evidence>
<keyword evidence="5" id="KW-1185">Reference proteome</keyword>
<evidence type="ECO:0000256" key="1">
    <source>
        <dbReference type="SAM" id="MobiDB-lite"/>
    </source>
</evidence>
<comment type="caution">
    <text evidence="3">The sequence shown here is derived from an EMBL/GenBank/DDBJ whole genome shotgun (WGS) entry which is preliminary data.</text>
</comment>
<dbReference type="EMBL" id="CAUYUJ010016771">
    <property type="protein sequence ID" value="CAK0868682.1"/>
    <property type="molecule type" value="Genomic_DNA"/>
</dbReference>
<feature type="region of interest" description="Disordered" evidence="1">
    <location>
        <begin position="173"/>
        <end position="198"/>
    </location>
</feature>
<accession>A0ABN9V710</accession>
<name>A0ABN9V710_9DINO</name>
<sequence length="302" mass="30125">MSLYGARGGSFMAAGPNGGFVAGSRGAFVGGGVGGGAMGSGVYPGMGYAGGGVYPGTGYAGGGEGCCGGVGCGNSCGADGCGVGVAPACGDACCGVAGASCGGIAGTTMSYVGAGGDYIATTTYQYVGQGAGTFTVVPIPAAGCSVWWLCCLWWLALLPFLFLAGTTTTTTTTPPIIISTPPPETPPPIVNPTPAPPGPGPAKHCKIFGDPHVITFDGQSASFYSQGEYWTVKSTTVWIQGRYMPTPVTNGLSVMKEVAIGGPFLESKDGTKNILRISSLSATFNDVPIILASRTPGRTRIR</sequence>
<evidence type="ECO:0000313" key="4">
    <source>
        <dbReference type="EMBL" id="CAK0873121.1"/>
    </source>
</evidence>
<reference evidence="3" key="1">
    <citation type="submission" date="2023-10" db="EMBL/GenBank/DDBJ databases">
        <authorList>
            <person name="Chen Y."/>
            <person name="Shah S."/>
            <person name="Dougan E. K."/>
            <person name="Thang M."/>
            <person name="Chan C."/>
        </authorList>
    </citation>
    <scope>NUCLEOTIDE SEQUENCE [LARGE SCALE GENOMIC DNA]</scope>
</reference>
<feature type="compositionally biased region" description="Pro residues" evidence="1">
    <location>
        <begin position="180"/>
        <end position="198"/>
    </location>
</feature>
<feature type="domain" description="VWFD" evidence="2">
    <location>
        <begin position="203"/>
        <end position="302"/>
    </location>
</feature>